<protein>
    <submittedName>
        <fullName evidence="5">LacI family DNA-binding transcriptional regulator</fullName>
    </submittedName>
</protein>
<evidence type="ECO:0000313" key="5">
    <source>
        <dbReference type="EMBL" id="QTD44693.1"/>
    </source>
</evidence>
<name>A0A975CDZ5_9BURK</name>
<dbReference type="Pfam" id="PF13377">
    <property type="entry name" value="Peripla_BP_3"/>
    <property type="match status" value="1"/>
</dbReference>
<dbReference type="SMART" id="SM00354">
    <property type="entry name" value="HTH_LACI"/>
    <property type="match status" value="1"/>
</dbReference>
<dbReference type="InterPro" id="IPR028082">
    <property type="entry name" value="Peripla_BP_I"/>
</dbReference>
<evidence type="ECO:0000256" key="2">
    <source>
        <dbReference type="ARBA" id="ARBA00023125"/>
    </source>
</evidence>
<evidence type="ECO:0000259" key="4">
    <source>
        <dbReference type="PROSITE" id="PS50932"/>
    </source>
</evidence>
<reference evidence="5" key="1">
    <citation type="submission" date="2021-03" db="EMBL/GenBank/DDBJ databases">
        <title>Ottowia sp. 27C isolated from the cloaca of a Giant Asian pond turtle (Heosemys grandis).</title>
        <authorList>
            <person name="Spergser J."/>
            <person name="Busse H.-J."/>
        </authorList>
    </citation>
    <scope>NUCLEOTIDE SEQUENCE</scope>
    <source>
        <strain evidence="5">27C</strain>
    </source>
</reference>
<feature type="domain" description="HTH lacI-type" evidence="4">
    <location>
        <begin position="14"/>
        <end position="68"/>
    </location>
</feature>
<dbReference type="GO" id="GO:0003700">
    <property type="term" value="F:DNA-binding transcription factor activity"/>
    <property type="evidence" value="ECO:0007669"/>
    <property type="project" value="TreeGrafter"/>
</dbReference>
<dbReference type="CDD" id="cd01575">
    <property type="entry name" value="PBP1_GntR"/>
    <property type="match status" value="1"/>
</dbReference>
<dbReference type="GO" id="GO:0000976">
    <property type="term" value="F:transcription cis-regulatory region binding"/>
    <property type="evidence" value="ECO:0007669"/>
    <property type="project" value="TreeGrafter"/>
</dbReference>
<proteinExistence type="predicted"/>
<evidence type="ECO:0000313" key="6">
    <source>
        <dbReference type="Proteomes" id="UP000663903"/>
    </source>
</evidence>
<dbReference type="EMBL" id="CP071796">
    <property type="protein sequence ID" value="QTD44693.1"/>
    <property type="molecule type" value="Genomic_DNA"/>
</dbReference>
<keyword evidence="3" id="KW-0804">Transcription</keyword>
<dbReference type="Proteomes" id="UP000663903">
    <property type="component" value="Chromosome"/>
</dbReference>
<dbReference type="SUPFAM" id="SSF53822">
    <property type="entry name" value="Periplasmic binding protein-like I"/>
    <property type="match status" value="1"/>
</dbReference>
<dbReference type="PANTHER" id="PTHR30146:SF2">
    <property type="entry name" value="HTH-TYPE TRANSCRIPTIONAL REGULATOR GNTR"/>
    <property type="match status" value="1"/>
</dbReference>
<keyword evidence="6" id="KW-1185">Reference proteome</keyword>
<dbReference type="Gene3D" id="1.10.260.40">
    <property type="entry name" value="lambda repressor-like DNA-binding domains"/>
    <property type="match status" value="1"/>
</dbReference>
<evidence type="ECO:0000256" key="3">
    <source>
        <dbReference type="ARBA" id="ARBA00023163"/>
    </source>
</evidence>
<keyword evidence="1" id="KW-0805">Transcription regulation</keyword>
<dbReference type="SUPFAM" id="SSF47413">
    <property type="entry name" value="lambda repressor-like DNA-binding domains"/>
    <property type="match status" value="1"/>
</dbReference>
<dbReference type="Gene3D" id="3.40.50.2300">
    <property type="match status" value="2"/>
</dbReference>
<dbReference type="InterPro" id="IPR010982">
    <property type="entry name" value="Lambda_DNA-bd_dom_sf"/>
</dbReference>
<organism evidence="5 6">
    <name type="scientific">Ottowia testudinis</name>
    <dbReference type="NCBI Taxonomy" id="2816950"/>
    <lineage>
        <taxon>Bacteria</taxon>
        <taxon>Pseudomonadati</taxon>
        <taxon>Pseudomonadota</taxon>
        <taxon>Betaproteobacteria</taxon>
        <taxon>Burkholderiales</taxon>
        <taxon>Comamonadaceae</taxon>
        <taxon>Ottowia</taxon>
    </lineage>
</organism>
<gene>
    <name evidence="5" type="ORF">J1M35_16630</name>
</gene>
<dbReference type="CDD" id="cd01392">
    <property type="entry name" value="HTH_LacI"/>
    <property type="match status" value="1"/>
</dbReference>
<accession>A0A975CDZ5</accession>
<dbReference type="KEGG" id="otd:J1M35_16630"/>
<dbReference type="RefSeq" id="WP_208008256.1">
    <property type="nucleotide sequence ID" value="NZ_CP071796.1"/>
</dbReference>
<keyword evidence="2 5" id="KW-0238">DNA-binding</keyword>
<dbReference type="PROSITE" id="PS50932">
    <property type="entry name" value="HTH_LACI_2"/>
    <property type="match status" value="1"/>
</dbReference>
<dbReference type="Pfam" id="PF00356">
    <property type="entry name" value="LacI"/>
    <property type="match status" value="1"/>
</dbReference>
<dbReference type="PANTHER" id="PTHR30146">
    <property type="entry name" value="LACI-RELATED TRANSCRIPTIONAL REPRESSOR"/>
    <property type="match status" value="1"/>
</dbReference>
<dbReference type="AlphaFoldDB" id="A0A975CDZ5"/>
<evidence type="ECO:0000256" key="1">
    <source>
        <dbReference type="ARBA" id="ARBA00023015"/>
    </source>
</evidence>
<dbReference type="InterPro" id="IPR046335">
    <property type="entry name" value="LacI/GalR-like_sensor"/>
</dbReference>
<sequence length="340" mass="35923">MPPSSKPSRATGRVTLAHVAERAGVSPITVSRALRGVASVDPALAARVQEAVAALGYVPDSAARALASRTSAHVTVLVPLLSNALFIELVDAAQAVFHAAGFQMLMGVTHYDPAEEEQLLREQLAHRPAGLLLTGFGQTAATQRLVAGGVPVVHVMETRRRAGVHSVGFSQTAAAAALTRHLIQRGRRRIAFVAVQMDARTLQRRRGWQAALHAAGLDAAGLSFEDPRASSMALGAELLARVLAERPDVDSIFFCNDDLAQGALLEALRRGIAVPGRLAVAGFNDLPGSDQMVPPLTTVRTPRRDIGTQAAQRLLALIRGDDVHPAALDVGYTLVVRDSA</sequence>
<dbReference type="InterPro" id="IPR000843">
    <property type="entry name" value="HTH_LacI"/>
</dbReference>